<evidence type="ECO:0000313" key="1">
    <source>
        <dbReference type="EMBL" id="MQT02886.1"/>
    </source>
</evidence>
<dbReference type="AlphaFoldDB" id="A0A646KPH0"/>
<protein>
    <submittedName>
        <fullName evidence="1">DUF2470 domain-containing protein</fullName>
    </submittedName>
</protein>
<reference evidence="1 2" key="1">
    <citation type="submission" date="2019-05" db="EMBL/GenBank/DDBJ databases">
        <title>Comparative genomics and metabolomics analyses of clavulanic acid producing Streptomyces species provides insight into specialized metabolism and evolution of beta-lactam biosynthetic gene clusters.</title>
        <authorList>
            <person name="Moore M.A."/>
            <person name="Cruz-Morales P."/>
            <person name="Barona Gomez F."/>
            <person name="Kapil T."/>
        </authorList>
    </citation>
    <scope>NUCLEOTIDE SEQUENCE [LARGE SCALE GENOMIC DNA]</scope>
    <source>
        <strain evidence="1 2">NRRL 5741</strain>
    </source>
</reference>
<evidence type="ECO:0000313" key="2">
    <source>
        <dbReference type="Proteomes" id="UP000419138"/>
    </source>
</evidence>
<comment type="caution">
    <text evidence="1">The sequence shown here is derived from an EMBL/GenBank/DDBJ whole genome shotgun (WGS) entry which is preliminary data.</text>
</comment>
<accession>A0A646KPH0</accession>
<name>A0A646KPH0_STRJU</name>
<sequence>MRRLFNAPPAQPTSAERIRSILTAADSMTVVTDRGRTEVSRLDGPGVTEHIHLHPAMGRVWEDDTAPDSPDGDGGLVRATLEFTDIAPTP</sequence>
<dbReference type="Proteomes" id="UP000419138">
    <property type="component" value="Unassembled WGS sequence"/>
</dbReference>
<gene>
    <name evidence="1" type="ORF">FF041_22665</name>
</gene>
<proteinExistence type="predicted"/>
<dbReference type="EMBL" id="VCLA01000158">
    <property type="protein sequence ID" value="MQT02886.1"/>
    <property type="molecule type" value="Genomic_DNA"/>
</dbReference>
<organism evidence="1 2">
    <name type="scientific">Streptomyces jumonjinensis</name>
    <dbReference type="NCBI Taxonomy" id="1945"/>
    <lineage>
        <taxon>Bacteria</taxon>
        <taxon>Bacillati</taxon>
        <taxon>Actinomycetota</taxon>
        <taxon>Actinomycetes</taxon>
        <taxon>Kitasatosporales</taxon>
        <taxon>Streptomycetaceae</taxon>
        <taxon>Streptomyces</taxon>
    </lineage>
</organism>
<feature type="non-terminal residue" evidence="1">
    <location>
        <position position="90"/>
    </location>
</feature>
<keyword evidence="2" id="KW-1185">Reference proteome</keyword>